<sequence length="402" mass="44691">MKKIVLSAVIGAMPFVANAQDKAPSVEEMWQLIQAQQAEISKLKQQLNTTSVKVESLDVKVEATAEAVDSGAAFADNSLAAWAQKTSLGGYAEHHFNHFEDGDDQIDAHRYVLYIAHQFSDDIRFFSEFELEHGVTGEGEPGEVELEQAYIQWDFHKNHSVQFGQFLIPVGIINETHEPDTFYGTERNRVESEVLPATWWETGIQLIGEVAPGLTYNAAIHSGLEVPVDGGSAFRIRSGRQKSAEANAEDLAFTGRLKYTGVPGLEVATSFQYQQEITQGAAADDAGAFLTTAHVAYQSEGFGFRALWAGWDIDGDDFEDADADSLEGWYIEPSYKINSKLGFFVRYSEWDRGNRTDRDFEAYDYGLNYWLYPTVVLKADYTDSVGEGDEADAFNLGVGWSF</sequence>
<dbReference type="Pfam" id="PF07396">
    <property type="entry name" value="Porin_O_P"/>
    <property type="match status" value="1"/>
</dbReference>
<comment type="caution">
    <text evidence="2">The sequence shown here is derived from an EMBL/GenBank/DDBJ whole genome shotgun (WGS) entry which is preliminary data.</text>
</comment>
<organism evidence="2 3">
    <name type="scientific">Sessilibacter corallicola</name>
    <dbReference type="NCBI Taxonomy" id="2904075"/>
    <lineage>
        <taxon>Bacteria</taxon>
        <taxon>Pseudomonadati</taxon>
        <taxon>Pseudomonadota</taxon>
        <taxon>Gammaproteobacteria</taxon>
        <taxon>Cellvibrionales</taxon>
        <taxon>Cellvibrionaceae</taxon>
        <taxon>Sessilibacter</taxon>
    </lineage>
</organism>
<proteinExistence type="predicted"/>
<dbReference type="RefSeq" id="WP_233086277.1">
    <property type="nucleotide sequence ID" value="NZ_BAABWN010000001.1"/>
</dbReference>
<dbReference type="InterPro" id="IPR010870">
    <property type="entry name" value="Porin_O/P"/>
</dbReference>
<accession>A0ABQ0A4Z1</accession>
<evidence type="ECO:0000313" key="3">
    <source>
        <dbReference type="Proteomes" id="UP001465153"/>
    </source>
</evidence>
<feature type="signal peptide" evidence="1">
    <location>
        <begin position="1"/>
        <end position="19"/>
    </location>
</feature>
<evidence type="ECO:0000313" key="2">
    <source>
        <dbReference type="EMBL" id="GAA6166705.1"/>
    </source>
</evidence>
<gene>
    <name evidence="2" type="ORF">NBRC116591_05150</name>
</gene>
<name>A0ABQ0A4Z1_9GAMM</name>
<keyword evidence="3" id="KW-1185">Reference proteome</keyword>
<feature type="chain" id="PRO_5045593641" evidence="1">
    <location>
        <begin position="20"/>
        <end position="402"/>
    </location>
</feature>
<dbReference type="Gene3D" id="2.40.160.10">
    <property type="entry name" value="Porin"/>
    <property type="match status" value="1"/>
</dbReference>
<dbReference type="InterPro" id="IPR023614">
    <property type="entry name" value="Porin_dom_sf"/>
</dbReference>
<dbReference type="EMBL" id="BAABWN010000001">
    <property type="protein sequence ID" value="GAA6166705.1"/>
    <property type="molecule type" value="Genomic_DNA"/>
</dbReference>
<protein>
    <submittedName>
        <fullName evidence="2">FlxA-like family protein</fullName>
    </submittedName>
</protein>
<evidence type="ECO:0000256" key="1">
    <source>
        <dbReference type="SAM" id="SignalP"/>
    </source>
</evidence>
<dbReference type="Proteomes" id="UP001465153">
    <property type="component" value="Unassembled WGS sequence"/>
</dbReference>
<keyword evidence="1" id="KW-0732">Signal</keyword>
<dbReference type="SUPFAM" id="SSF56935">
    <property type="entry name" value="Porins"/>
    <property type="match status" value="1"/>
</dbReference>
<reference evidence="2 3" key="1">
    <citation type="submission" date="2024-04" db="EMBL/GenBank/DDBJ databases">
        <title>Draft genome sequence of Sessilibacter corallicola NBRC 116591.</title>
        <authorList>
            <person name="Miyakawa T."/>
            <person name="Kusuya Y."/>
            <person name="Miura T."/>
        </authorList>
    </citation>
    <scope>NUCLEOTIDE SEQUENCE [LARGE SCALE GENOMIC DNA]</scope>
    <source>
        <strain evidence="2 3">KU-00831-HH</strain>
    </source>
</reference>